<dbReference type="EMBL" id="QDGZ01000001">
    <property type="protein sequence ID" value="PVG84095.1"/>
    <property type="molecule type" value="Genomic_DNA"/>
</dbReference>
<dbReference type="GO" id="GO:0004252">
    <property type="term" value="F:serine-type endopeptidase activity"/>
    <property type="evidence" value="ECO:0007669"/>
    <property type="project" value="InterPro"/>
</dbReference>
<gene>
    <name evidence="9" type="ORF">DDE18_00130</name>
</gene>
<evidence type="ECO:0000256" key="2">
    <source>
        <dbReference type="ARBA" id="ARBA00009045"/>
    </source>
</evidence>
<accession>A0A2T8FEH3</accession>
<dbReference type="SUPFAM" id="SSF144091">
    <property type="entry name" value="Rhomboid-like"/>
    <property type="match status" value="1"/>
</dbReference>
<dbReference type="Proteomes" id="UP000246018">
    <property type="component" value="Unassembled WGS sequence"/>
</dbReference>
<comment type="caution">
    <text evidence="9">The sequence shown here is derived from an EMBL/GenBank/DDBJ whole genome shotgun (WGS) entry which is preliminary data.</text>
</comment>
<evidence type="ECO:0000256" key="5">
    <source>
        <dbReference type="ARBA" id="ARBA00022989"/>
    </source>
</evidence>
<dbReference type="PANTHER" id="PTHR43731:SF14">
    <property type="entry name" value="PRESENILIN-ASSOCIATED RHOMBOID-LIKE PROTEIN, MITOCHONDRIAL"/>
    <property type="match status" value="1"/>
</dbReference>
<dbReference type="InterPro" id="IPR050925">
    <property type="entry name" value="Rhomboid_protease_S54"/>
</dbReference>
<feature type="transmembrane region" description="Helical" evidence="7">
    <location>
        <begin position="245"/>
        <end position="262"/>
    </location>
</feature>
<keyword evidence="6 7" id="KW-0472">Membrane</keyword>
<dbReference type="Gene3D" id="1.20.1540.10">
    <property type="entry name" value="Rhomboid-like"/>
    <property type="match status" value="1"/>
</dbReference>
<feature type="transmembrane region" description="Helical" evidence="7">
    <location>
        <begin position="192"/>
        <end position="212"/>
    </location>
</feature>
<feature type="transmembrane region" description="Helical" evidence="7">
    <location>
        <begin position="84"/>
        <end position="105"/>
    </location>
</feature>
<organism evidence="9 10">
    <name type="scientific">Nocardioides gansuensis</name>
    <dbReference type="NCBI Taxonomy" id="2138300"/>
    <lineage>
        <taxon>Bacteria</taxon>
        <taxon>Bacillati</taxon>
        <taxon>Actinomycetota</taxon>
        <taxon>Actinomycetes</taxon>
        <taxon>Propionibacteriales</taxon>
        <taxon>Nocardioidaceae</taxon>
        <taxon>Nocardioides</taxon>
    </lineage>
</organism>
<keyword evidence="4" id="KW-0378">Hydrolase</keyword>
<evidence type="ECO:0000256" key="6">
    <source>
        <dbReference type="ARBA" id="ARBA00023136"/>
    </source>
</evidence>
<feature type="transmembrane region" description="Helical" evidence="7">
    <location>
        <begin position="292"/>
        <end position="314"/>
    </location>
</feature>
<dbReference type="InterPro" id="IPR022764">
    <property type="entry name" value="Peptidase_S54_rhomboid_dom"/>
</dbReference>
<sequence length="316" mass="33003">MTVPPSQHGPSAGGEPPAGVPTCYRHAGRETWIRCQRCERPICPDCMRDAAVGFQCPSCVAEGAKSTRQGRAAYGGARSANPALTSLVLIGINLAVWLGVLTSGWRNSRLIELLGLRADGACAPGDGYVYDLPEGTCVAEGAVWLPGVVDGAWWQLVSSAFLHVELWHIAGNMLALYMLGPQLEAVLGRVRFLALYLIAGLAGSVAAFWLASPLQLTLGASGAIYGLFGALLVLVIKVGADLRPMLGLLAVNLFITFAVPNISWQGHLGGFLAGLAVTAILVYAPRARRSQLQLLGVGGLGAALLVLTAVRAAALT</sequence>
<name>A0A2T8FEH3_9ACTN</name>
<evidence type="ECO:0000313" key="9">
    <source>
        <dbReference type="EMBL" id="PVG84095.1"/>
    </source>
</evidence>
<dbReference type="Pfam" id="PF01694">
    <property type="entry name" value="Rhomboid"/>
    <property type="match status" value="1"/>
</dbReference>
<keyword evidence="3 7" id="KW-0812">Transmembrane</keyword>
<evidence type="ECO:0000256" key="3">
    <source>
        <dbReference type="ARBA" id="ARBA00022692"/>
    </source>
</evidence>
<keyword evidence="5 7" id="KW-1133">Transmembrane helix</keyword>
<dbReference type="RefSeq" id="WP_116570224.1">
    <property type="nucleotide sequence ID" value="NZ_QDGZ01000001.1"/>
</dbReference>
<feature type="domain" description="Peptidase S54 rhomboid" evidence="8">
    <location>
        <begin position="151"/>
        <end position="283"/>
    </location>
</feature>
<proteinExistence type="inferred from homology"/>
<feature type="transmembrane region" description="Helical" evidence="7">
    <location>
        <begin position="268"/>
        <end position="285"/>
    </location>
</feature>
<evidence type="ECO:0000256" key="4">
    <source>
        <dbReference type="ARBA" id="ARBA00022801"/>
    </source>
</evidence>
<dbReference type="GO" id="GO:0006508">
    <property type="term" value="P:proteolysis"/>
    <property type="evidence" value="ECO:0007669"/>
    <property type="project" value="UniProtKB-KW"/>
</dbReference>
<dbReference type="OrthoDB" id="9807874at2"/>
<evidence type="ECO:0000259" key="8">
    <source>
        <dbReference type="Pfam" id="PF01694"/>
    </source>
</evidence>
<feature type="transmembrane region" description="Helical" evidence="7">
    <location>
        <begin position="218"/>
        <end position="238"/>
    </location>
</feature>
<dbReference type="InterPro" id="IPR035952">
    <property type="entry name" value="Rhomboid-like_sf"/>
</dbReference>
<keyword evidence="10" id="KW-1185">Reference proteome</keyword>
<evidence type="ECO:0000256" key="1">
    <source>
        <dbReference type="ARBA" id="ARBA00004141"/>
    </source>
</evidence>
<evidence type="ECO:0000256" key="7">
    <source>
        <dbReference type="SAM" id="Phobius"/>
    </source>
</evidence>
<dbReference type="PANTHER" id="PTHR43731">
    <property type="entry name" value="RHOMBOID PROTEASE"/>
    <property type="match status" value="1"/>
</dbReference>
<reference evidence="9 10" key="1">
    <citation type="submission" date="2018-04" db="EMBL/GenBank/DDBJ databases">
        <title>Genome of Nocardioides gansuensis WSJ-1.</title>
        <authorList>
            <person name="Wu S."/>
            <person name="Wang G."/>
        </authorList>
    </citation>
    <scope>NUCLEOTIDE SEQUENCE [LARGE SCALE GENOMIC DNA]</scope>
    <source>
        <strain evidence="9 10">WSJ-1</strain>
    </source>
</reference>
<evidence type="ECO:0000313" key="10">
    <source>
        <dbReference type="Proteomes" id="UP000246018"/>
    </source>
</evidence>
<keyword evidence="9" id="KW-0645">Protease</keyword>
<dbReference type="AlphaFoldDB" id="A0A2T8FEH3"/>
<dbReference type="GO" id="GO:0016020">
    <property type="term" value="C:membrane"/>
    <property type="evidence" value="ECO:0007669"/>
    <property type="project" value="UniProtKB-SubCell"/>
</dbReference>
<comment type="similarity">
    <text evidence="2">Belongs to the peptidase S54 family.</text>
</comment>
<protein>
    <submittedName>
        <fullName evidence="9">Rhomboid family intramembrane serine protease</fullName>
    </submittedName>
</protein>
<comment type="subcellular location">
    <subcellularLocation>
        <location evidence="1">Membrane</location>
        <topology evidence="1">Multi-pass membrane protein</topology>
    </subcellularLocation>
</comment>